<sequence>MRLLNARTLEFKLFPDPKTRPEYAILSHTWEDEEVTFQEFQRPTATIQSKGGYTKIKLACEQAIKHGLQYAWVDTCCIDKSSSTELSEAINSMFRWYEESKVCFAFLIDVQPGVDAYGPDSAFATSRWFTRGWTLQELVAPKRVDFFNMDWGYIGSRDELAAPIQRITSINEFYLVDHHQWPCRQNLLCTASVAERMSWAARRTTTREEDAAYSCLWYLGRVLGLSRGSKKRS</sequence>
<feature type="domain" description="Heterokaryon incompatibility" evidence="1">
    <location>
        <begin position="23"/>
        <end position="107"/>
    </location>
</feature>
<dbReference type="InterPro" id="IPR010730">
    <property type="entry name" value="HET"/>
</dbReference>
<evidence type="ECO:0000313" key="3">
    <source>
        <dbReference type="Proteomes" id="UP000696573"/>
    </source>
</evidence>
<organism evidence="2 3">
    <name type="scientific">Clonostachys rhizophaga</name>
    <dbReference type="NCBI Taxonomy" id="160324"/>
    <lineage>
        <taxon>Eukaryota</taxon>
        <taxon>Fungi</taxon>
        <taxon>Dikarya</taxon>
        <taxon>Ascomycota</taxon>
        <taxon>Pezizomycotina</taxon>
        <taxon>Sordariomycetes</taxon>
        <taxon>Hypocreomycetidae</taxon>
        <taxon>Hypocreales</taxon>
        <taxon>Bionectriaceae</taxon>
        <taxon>Clonostachys</taxon>
    </lineage>
</organism>
<evidence type="ECO:0000313" key="2">
    <source>
        <dbReference type="EMBL" id="CAH0031336.1"/>
    </source>
</evidence>
<dbReference type="PANTHER" id="PTHR10622:SF12">
    <property type="entry name" value="HET DOMAIN-CONTAINING PROTEIN"/>
    <property type="match status" value="1"/>
</dbReference>
<dbReference type="PANTHER" id="PTHR10622">
    <property type="entry name" value="HET DOMAIN-CONTAINING PROTEIN"/>
    <property type="match status" value="1"/>
</dbReference>
<dbReference type="Pfam" id="PF06985">
    <property type="entry name" value="HET"/>
    <property type="match status" value="1"/>
</dbReference>
<comment type="caution">
    <text evidence="2">The sequence shown here is derived from an EMBL/GenBank/DDBJ whole genome shotgun (WGS) entry which is preliminary data.</text>
</comment>
<protein>
    <recommendedName>
        <fullName evidence="1">Heterokaryon incompatibility domain-containing protein</fullName>
    </recommendedName>
</protein>
<accession>A0A9N9VNS0</accession>
<proteinExistence type="predicted"/>
<dbReference type="OrthoDB" id="20872at2759"/>
<dbReference type="AlphaFoldDB" id="A0A9N9VNS0"/>
<keyword evidence="3" id="KW-1185">Reference proteome</keyword>
<dbReference type="EMBL" id="CABFNQ020000741">
    <property type="protein sequence ID" value="CAH0031336.1"/>
    <property type="molecule type" value="Genomic_DNA"/>
</dbReference>
<reference evidence="2" key="1">
    <citation type="submission" date="2021-10" db="EMBL/GenBank/DDBJ databases">
        <authorList>
            <person name="Piombo E."/>
        </authorList>
    </citation>
    <scope>NUCLEOTIDE SEQUENCE</scope>
</reference>
<gene>
    <name evidence="2" type="ORF">CRHIZ90672A_00009819</name>
</gene>
<name>A0A9N9VNS0_9HYPO</name>
<evidence type="ECO:0000259" key="1">
    <source>
        <dbReference type="Pfam" id="PF06985"/>
    </source>
</evidence>
<dbReference type="Proteomes" id="UP000696573">
    <property type="component" value="Unassembled WGS sequence"/>
</dbReference>